<feature type="disulfide bond" evidence="5">
    <location>
        <begin position="387"/>
        <end position="397"/>
    </location>
</feature>
<dbReference type="Gene3D" id="2.10.25.10">
    <property type="entry name" value="Laminin"/>
    <property type="match status" value="1"/>
</dbReference>
<dbReference type="InterPro" id="IPR000742">
    <property type="entry name" value="EGF"/>
</dbReference>
<dbReference type="SUPFAM" id="SSF82895">
    <property type="entry name" value="TSP-1 type 1 repeat"/>
    <property type="match status" value="1"/>
</dbReference>
<reference evidence="8" key="1">
    <citation type="submission" date="2022-06" db="EMBL/GenBank/DDBJ databases">
        <authorList>
            <person name="Berger JAMES D."/>
            <person name="Berger JAMES D."/>
        </authorList>
    </citation>
    <scope>NUCLEOTIDE SEQUENCE [LARGE SCALE GENOMIC DNA]</scope>
</reference>
<dbReference type="Proteomes" id="UP000050792">
    <property type="component" value="Unassembled WGS sequence"/>
</dbReference>
<proteinExistence type="predicted"/>
<dbReference type="Gene3D" id="2.20.100.10">
    <property type="entry name" value="Thrombospondin type-1 (TSP1) repeat"/>
    <property type="match status" value="1"/>
</dbReference>
<evidence type="ECO:0000256" key="6">
    <source>
        <dbReference type="SAM" id="Phobius"/>
    </source>
</evidence>
<dbReference type="InterPro" id="IPR051022">
    <property type="entry name" value="Notch_Cell-Fate_Det"/>
</dbReference>
<dbReference type="WBParaSite" id="SRDH1_28090.1">
    <property type="protein sequence ID" value="SRDH1_28090.1"/>
    <property type="gene ID" value="SRDH1_28090"/>
</dbReference>
<dbReference type="PANTHER" id="PTHR24049:SF22">
    <property type="entry name" value="DROSOPHILA CRUMBS HOMOLOG"/>
    <property type="match status" value="1"/>
</dbReference>
<dbReference type="SMART" id="SM00181">
    <property type="entry name" value="EGF"/>
    <property type="match status" value="4"/>
</dbReference>
<dbReference type="InterPro" id="IPR036383">
    <property type="entry name" value="TSP1_rpt_sf"/>
</dbReference>
<dbReference type="PANTHER" id="PTHR24049">
    <property type="entry name" value="CRUMBS FAMILY MEMBER"/>
    <property type="match status" value="1"/>
</dbReference>
<evidence type="ECO:0000313" key="8">
    <source>
        <dbReference type="Proteomes" id="UP000050792"/>
    </source>
</evidence>
<name>A0AA85EXR4_9TREM</name>
<dbReference type="GO" id="GO:0045197">
    <property type="term" value="P:establishment or maintenance of epithelial cell apical/basal polarity"/>
    <property type="evidence" value="ECO:0007669"/>
    <property type="project" value="TreeGrafter"/>
</dbReference>
<dbReference type="SUPFAM" id="SSF57196">
    <property type="entry name" value="EGF/Laminin"/>
    <property type="match status" value="1"/>
</dbReference>
<evidence type="ECO:0000256" key="3">
    <source>
        <dbReference type="ARBA" id="ARBA00022737"/>
    </source>
</evidence>
<keyword evidence="8" id="KW-1185">Reference proteome</keyword>
<evidence type="ECO:0000256" key="2">
    <source>
        <dbReference type="ARBA" id="ARBA00022729"/>
    </source>
</evidence>
<keyword evidence="4 5" id="KW-1015">Disulfide bond</keyword>
<dbReference type="PROSITE" id="PS50026">
    <property type="entry name" value="EGF_3"/>
    <property type="match status" value="1"/>
</dbReference>
<organism evidence="8 9">
    <name type="scientific">Schistosoma rodhaini</name>
    <dbReference type="NCBI Taxonomy" id="6188"/>
    <lineage>
        <taxon>Eukaryota</taxon>
        <taxon>Metazoa</taxon>
        <taxon>Spiralia</taxon>
        <taxon>Lophotrochozoa</taxon>
        <taxon>Platyhelminthes</taxon>
        <taxon>Trematoda</taxon>
        <taxon>Digenea</taxon>
        <taxon>Strigeidida</taxon>
        <taxon>Schistosomatoidea</taxon>
        <taxon>Schistosomatidae</taxon>
        <taxon>Schistosoma</taxon>
    </lineage>
</organism>
<dbReference type="PROSITE" id="PS50092">
    <property type="entry name" value="TSP1"/>
    <property type="match status" value="1"/>
</dbReference>
<dbReference type="GO" id="GO:0005886">
    <property type="term" value="C:plasma membrane"/>
    <property type="evidence" value="ECO:0007669"/>
    <property type="project" value="TreeGrafter"/>
</dbReference>
<evidence type="ECO:0000256" key="4">
    <source>
        <dbReference type="ARBA" id="ARBA00023157"/>
    </source>
</evidence>
<evidence type="ECO:0000313" key="9">
    <source>
        <dbReference type="WBParaSite" id="SRDH1_28090.1"/>
    </source>
</evidence>
<dbReference type="GO" id="GO:0007157">
    <property type="term" value="P:heterophilic cell-cell adhesion via plasma membrane cell adhesion molecules"/>
    <property type="evidence" value="ECO:0007669"/>
    <property type="project" value="TreeGrafter"/>
</dbReference>
<feature type="disulfide bond" evidence="5">
    <location>
        <begin position="410"/>
        <end position="419"/>
    </location>
</feature>
<dbReference type="InterPro" id="IPR000884">
    <property type="entry name" value="TSP1_rpt"/>
</dbReference>
<keyword evidence="1 5" id="KW-0245">EGF-like domain</keyword>
<accession>A0AA85EXR4</accession>
<evidence type="ECO:0000256" key="5">
    <source>
        <dbReference type="PROSITE-ProRule" id="PRU00076"/>
    </source>
</evidence>
<dbReference type="GO" id="GO:0032991">
    <property type="term" value="C:protein-containing complex"/>
    <property type="evidence" value="ECO:0007669"/>
    <property type="project" value="TreeGrafter"/>
</dbReference>
<comment type="caution">
    <text evidence="5">Lacks conserved residue(s) required for the propagation of feature annotation.</text>
</comment>
<sequence>MCECSSLHLQVMYKIIYYYLLYYLIHITNSNELSRLNLLTLDRSTNKINILLSYFIPFNDMIHIQSRRQQYNGIKENFLIKNLNNLYINHQFFINLTDFIDYYYKLIINKPITINDGNIINNNTDYLHNIHIMNYININYIKKIYKKSLLLLSKEYIPSSQLKYILLMHSWRLYFLFIINNTNLWLHFKPETIINQNDLPKTIDEWSIIFIYLLCITFQSKQYDKDYQLPYGFCPNPCLMNPCHEVMNTISNKCIRTGYLENNYKCECLNGYQWKQVKGYKGYCEAINLCDKYCSKVGTRKCDIIEDRYFCVCRPTHMGLNCDYQRDPCVELASNVHMGGNMACNVANGGICKGTLGTNTYHCQCPGSFTSDPSYPLPNCLQIKDRCASTICIHGDCVSSKDGQETYCICSEGTYGKYCELTRGQWGQWSPWSECLPNCGLYNHRRRIRTRDCLGEACSGGLGYLHMEFCDVKPCSDEMQMLNRINSSQEIQKLKMLQVQGTRYMEISGRIAKYLLLITCIFSVITVTAMIIVVYCL</sequence>
<dbReference type="AlphaFoldDB" id="A0AA85EXR4"/>
<keyword evidence="6" id="KW-0812">Transmembrane</keyword>
<reference evidence="9" key="2">
    <citation type="submission" date="2023-11" db="UniProtKB">
        <authorList>
            <consortium name="WormBaseParasite"/>
        </authorList>
    </citation>
    <scope>IDENTIFICATION</scope>
</reference>
<dbReference type="PROSITE" id="PS00022">
    <property type="entry name" value="EGF_1"/>
    <property type="match status" value="2"/>
</dbReference>
<protein>
    <recommendedName>
        <fullName evidence="7">EGF-like domain-containing protein</fullName>
    </recommendedName>
</protein>
<dbReference type="SMART" id="SM00209">
    <property type="entry name" value="TSP1"/>
    <property type="match status" value="1"/>
</dbReference>
<keyword evidence="6" id="KW-0472">Membrane</keyword>
<keyword evidence="6" id="KW-1133">Transmembrane helix</keyword>
<feature type="transmembrane region" description="Helical" evidence="6">
    <location>
        <begin position="514"/>
        <end position="536"/>
    </location>
</feature>
<evidence type="ECO:0000256" key="1">
    <source>
        <dbReference type="ARBA" id="ARBA00022536"/>
    </source>
</evidence>
<evidence type="ECO:0000259" key="7">
    <source>
        <dbReference type="PROSITE" id="PS50026"/>
    </source>
</evidence>
<keyword evidence="2" id="KW-0732">Signal</keyword>
<keyword evidence="3" id="KW-0677">Repeat</keyword>
<feature type="domain" description="EGF-like" evidence="7">
    <location>
        <begin position="383"/>
        <end position="420"/>
    </location>
</feature>